<dbReference type="InterPro" id="IPR050266">
    <property type="entry name" value="AB_hydrolase_sf"/>
</dbReference>
<dbReference type="InterPro" id="IPR029058">
    <property type="entry name" value="AB_hydrolase_fold"/>
</dbReference>
<dbReference type="SUPFAM" id="SSF53474">
    <property type="entry name" value="alpha/beta-Hydrolases"/>
    <property type="match status" value="1"/>
</dbReference>
<accession>A0A7S8E7W8</accession>
<keyword evidence="1 3" id="KW-0378">Hydrolase</keyword>
<dbReference type="PRINTS" id="PR00412">
    <property type="entry name" value="EPOXHYDRLASE"/>
</dbReference>
<gene>
    <name evidence="3" type="ORF">G4Y79_20075</name>
</gene>
<dbReference type="PANTHER" id="PTHR43798">
    <property type="entry name" value="MONOACYLGLYCEROL LIPASE"/>
    <property type="match status" value="1"/>
</dbReference>
<dbReference type="InterPro" id="IPR000639">
    <property type="entry name" value="Epox_hydrolase-like"/>
</dbReference>
<sequence length="355" mass="38118">MDIPTLDGITAKTVTSDRLTTRVLFSGPEDGIPVMFVHGNVSSATYWEDLMMALPAGYRGIAADNRGYGGADPSKKIDATRGVRDLSDDLAALMDALGIETAHVVGHSLGGSVLWQFMIDYPERIRTVTQAAPGSPYGFGGSKGENGEINYPDGAGSGAGIVNPEMVKNIIAQDRSADSPTSMRNVINSLYWKPPFKPAREEELLSSALSIHTGENAYPGDAQPSENWPMAAPGKFGPNNALAPNYQGDVSQLYAIDPKPPVLWIRGAEDLIVSDNSMVDMGALGQMGAVPGWPGADVFPPQPMVSQTRAVLEQYQASGGDYEEVVLPETGHSPYLEKPDEFNQHFHAHIQRYDA</sequence>
<evidence type="ECO:0000313" key="4">
    <source>
        <dbReference type="Proteomes" id="UP000594468"/>
    </source>
</evidence>
<dbReference type="RefSeq" id="WP_195170032.1">
    <property type="nucleotide sequence ID" value="NZ_CP062983.1"/>
</dbReference>
<dbReference type="KEGG" id="pmet:G4Y79_20075"/>
<organism evidence="3 4">
    <name type="scientific">Phototrophicus methaneseepsis</name>
    <dbReference type="NCBI Taxonomy" id="2710758"/>
    <lineage>
        <taxon>Bacteria</taxon>
        <taxon>Bacillati</taxon>
        <taxon>Chloroflexota</taxon>
        <taxon>Candidatus Thermofontia</taxon>
        <taxon>Phototrophicales</taxon>
        <taxon>Phototrophicaceae</taxon>
        <taxon>Phototrophicus</taxon>
    </lineage>
</organism>
<evidence type="ECO:0000259" key="2">
    <source>
        <dbReference type="Pfam" id="PF00561"/>
    </source>
</evidence>
<dbReference type="Pfam" id="PF00561">
    <property type="entry name" value="Abhydrolase_1"/>
    <property type="match status" value="1"/>
</dbReference>
<dbReference type="Gene3D" id="3.40.50.1820">
    <property type="entry name" value="alpha/beta hydrolase"/>
    <property type="match status" value="1"/>
</dbReference>
<dbReference type="AlphaFoldDB" id="A0A7S8E7W8"/>
<protein>
    <submittedName>
        <fullName evidence="3">Alpha/beta hydrolase</fullName>
    </submittedName>
</protein>
<dbReference type="GO" id="GO:0016020">
    <property type="term" value="C:membrane"/>
    <property type="evidence" value="ECO:0007669"/>
    <property type="project" value="TreeGrafter"/>
</dbReference>
<dbReference type="PRINTS" id="PR00111">
    <property type="entry name" value="ABHYDROLASE"/>
</dbReference>
<dbReference type="PANTHER" id="PTHR43798:SF31">
    <property type="entry name" value="AB HYDROLASE SUPERFAMILY PROTEIN YCLE"/>
    <property type="match status" value="1"/>
</dbReference>
<feature type="domain" description="AB hydrolase-1" evidence="2">
    <location>
        <begin position="33"/>
        <end position="284"/>
    </location>
</feature>
<evidence type="ECO:0000256" key="1">
    <source>
        <dbReference type="ARBA" id="ARBA00022801"/>
    </source>
</evidence>
<dbReference type="Proteomes" id="UP000594468">
    <property type="component" value="Chromosome"/>
</dbReference>
<dbReference type="EMBL" id="CP062983">
    <property type="protein sequence ID" value="QPC81962.1"/>
    <property type="molecule type" value="Genomic_DNA"/>
</dbReference>
<dbReference type="GO" id="GO:0016787">
    <property type="term" value="F:hydrolase activity"/>
    <property type="evidence" value="ECO:0007669"/>
    <property type="project" value="UniProtKB-KW"/>
</dbReference>
<proteinExistence type="predicted"/>
<keyword evidence="4" id="KW-1185">Reference proteome</keyword>
<reference evidence="3 4" key="1">
    <citation type="submission" date="2020-02" db="EMBL/GenBank/DDBJ databases">
        <authorList>
            <person name="Zheng R.K."/>
            <person name="Sun C.M."/>
        </authorList>
    </citation>
    <scope>NUCLEOTIDE SEQUENCE [LARGE SCALE GENOMIC DNA]</scope>
    <source>
        <strain evidence="4">rifampicinis</strain>
    </source>
</reference>
<dbReference type="InterPro" id="IPR000073">
    <property type="entry name" value="AB_hydrolase_1"/>
</dbReference>
<evidence type="ECO:0000313" key="3">
    <source>
        <dbReference type="EMBL" id="QPC81962.1"/>
    </source>
</evidence>
<name>A0A7S8E7W8_9CHLR</name>